<proteinExistence type="predicted"/>
<reference evidence="3" key="1">
    <citation type="submission" date="2023-03" db="EMBL/GenBank/DDBJ databases">
        <title>Massive genome expansion in bonnet fungi (Mycena s.s.) driven by repeated elements and novel gene families across ecological guilds.</title>
        <authorList>
            <consortium name="Lawrence Berkeley National Laboratory"/>
            <person name="Harder C.B."/>
            <person name="Miyauchi S."/>
            <person name="Viragh M."/>
            <person name="Kuo A."/>
            <person name="Thoen E."/>
            <person name="Andreopoulos B."/>
            <person name="Lu D."/>
            <person name="Skrede I."/>
            <person name="Drula E."/>
            <person name="Henrissat B."/>
            <person name="Morin E."/>
            <person name="Kohler A."/>
            <person name="Barry K."/>
            <person name="LaButti K."/>
            <person name="Morin E."/>
            <person name="Salamov A."/>
            <person name="Lipzen A."/>
            <person name="Mereny Z."/>
            <person name="Hegedus B."/>
            <person name="Baldrian P."/>
            <person name="Stursova M."/>
            <person name="Weitz H."/>
            <person name="Taylor A."/>
            <person name="Grigoriev I.V."/>
            <person name="Nagy L.G."/>
            <person name="Martin F."/>
            <person name="Kauserud H."/>
        </authorList>
    </citation>
    <scope>NUCLEOTIDE SEQUENCE</scope>
    <source>
        <strain evidence="3">9284</strain>
    </source>
</reference>
<dbReference type="Proteomes" id="UP001221142">
    <property type="component" value="Unassembled WGS sequence"/>
</dbReference>
<keyword evidence="4" id="KW-1185">Reference proteome</keyword>
<evidence type="ECO:0000256" key="1">
    <source>
        <dbReference type="SAM" id="MobiDB-lite"/>
    </source>
</evidence>
<evidence type="ECO:0000256" key="2">
    <source>
        <dbReference type="SAM" id="SignalP"/>
    </source>
</evidence>
<accession>A0AAD7BVP6</accession>
<evidence type="ECO:0000313" key="3">
    <source>
        <dbReference type="EMBL" id="KAJ7632163.1"/>
    </source>
</evidence>
<dbReference type="AlphaFoldDB" id="A0AAD7BVP6"/>
<feature type="region of interest" description="Disordered" evidence="1">
    <location>
        <begin position="166"/>
        <end position="200"/>
    </location>
</feature>
<dbReference type="EMBL" id="JARKIF010000008">
    <property type="protein sequence ID" value="KAJ7632163.1"/>
    <property type="molecule type" value="Genomic_DNA"/>
</dbReference>
<comment type="caution">
    <text evidence="3">The sequence shown here is derived from an EMBL/GenBank/DDBJ whole genome shotgun (WGS) entry which is preliminary data.</text>
</comment>
<feature type="signal peptide" evidence="2">
    <location>
        <begin position="1"/>
        <end position="23"/>
    </location>
</feature>
<gene>
    <name evidence="3" type="ORF">FB45DRAFT_1057301</name>
</gene>
<keyword evidence="2" id="KW-0732">Signal</keyword>
<feature type="chain" id="PRO_5042195574" evidence="2">
    <location>
        <begin position="24"/>
        <end position="229"/>
    </location>
</feature>
<organism evidence="3 4">
    <name type="scientific">Roridomyces roridus</name>
    <dbReference type="NCBI Taxonomy" id="1738132"/>
    <lineage>
        <taxon>Eukaryota</taxon>
        <taxon>Fungi</taxon>
        <taxon>Dikarya</taxon>
        <taxon>Basidiomycota</taxon>
        <taxon>Agaricomycotina</taxon>
        <taxon>Agaricomycetes</taxon>
        <taxon>Agaricomycetidae</taxon>
        <taxon>Agaricales</taxon>
        <taxon>Marasmiineae</taxon>
        <taxon>Mycenaceae</taxon>
        <taxon>Roridomyces</taxon>
    </lineage>
</organism>
<sequence>MQRYWLSASFLAFALLGVPLVAAQYINGQTFTSGLAIIDAPSPNNPGHAGSAINIAVDVSGDGKLAPAASVPGSSLSTRFDALEIYLVSDKTNINMTVSNSSDFLTGESGSTVKHLNFALPDCIQPGDYNLTFYETSHYNGDFVFTITPIPVPVSNTNSASADCNSSFLNPLQSQPQPDTRLSASPFAPNSTVSPPATGSNSAVSLLPFSISPLFVNDSHTLNSMDPRA</sequence>
<evidence type="ECO:0000313" key="4">
    <source>
        <dbReference type="Proteomes" id="UP001221142"/>
    </source>
</evidence>
<name>A0AAD7BVP6_9AGAR</name>
<protein>
    <submittedName>
        <fullName evidence="3">Uncharacterized protein</fullName>
    </submittedName>
</protein>